<dbReference type="InterPro" id="IPR036790">
    <property type="entry name" value="Frizzled_dom_sf"/>
</dbReference>
<dbReference type="Gene3D" id="1.10.2000.10">
    <property type="entry name" value="Frizzled cysteine-rich domain"/>
    <property type="match status" value="1"/>
</dbReference>
<accession>A0A834CJZ8</accession>
<sequence>MLGPLWVVLALIWVRSCQAHSFFTCEPIKVHRCMGMPYNMTFFPNMMEHYDQEIAASKMEALIIYIV</sequence>
<protein>
    <submittedName>
        <fullName evidence="2">Frizzled-6</fullName>
    </submittedName>
</protein>
<evidence type="ECO:0000313" key="3">
    <source>
        <dbReference type="Proteomes" id="UP000646548"/>
    </source>
</evidence>
<organism evidence="2 3">
    <name type="scientific">Oryzias melastigma</name>
    <name type="common">Marine medaka</name>
    <dbReference type="NCBI Taxonomy" id="30732"/>
    <lineage>
        <taxon>Eukaryota</taxon>
        <taxon>Metazoa</taxon>
        <taxon>Chordata</taxon>
        <taxon>Craniata</taxon>
        <taxon>Vertebrata</taxon>
        <taxon>Euteleostomi</taxon>
        <taxon>Actinopterygii</taxon>
        <taxon>Neopterygii</taxon>
        <taxon>Teleostei</taxon>
        <taxon>Neoteleostei</taxon>
        <taxon>Acanthomorphata</taxon>
        <taxon>Ovalentaria</taxon>
        <taxon>Atherinomorphae</taxon>
        <taxon>Beloniformes</taxon>
        <taxon>Adrianichthyidae</taxon>
        <taxon>Oryziinae</taxon>
        <taxon>Oryzias</taxon>
    </lineage>
</organism>
<comment type="caution">
    <text evidence="2">The sequence shown here is derived from an EMBL/GenBank/DDBJ whole genome shotgun (WGS) entry which is preliminary data.</text>
</comment>
<dbReference type="EMBL" id="WKFB01000292">
    <property type="protein sequence ID" value="KAF6728141.1"/>
    <property type="molecule type" value="Genomic_DNA"/>
</dbReference>
<gene>
    <name evidence="2" type="ORF">FQA47_022434</name>
</gene>
<evidence type="ECO:0000313" key="2">
    <source>
        <dbReference type="EMBL" id="KAF6728141.1"/>
    </source>
</evidence>
<name>A0A834CJZ8_ORYME</name>
<dbReference type="SUPFAM" id="SSF63501">
    <property type="entry name" value="Frizzled cysteine-rich domain"/>
    <property type="match status" value="1"/>
</dbReference>
<keyword evidence="1" id="KW-0732">Signal</keyword>
<feature type="chain" id="PRO_5032847850" evidence="1">
    <location>
        <begin position="20"/>
        <end position="67"/>
    </location>
</feature>
<dbReference type="AlphaFoldDB" id="A0A834CJZ8"/>
<evidence type="ECO:0000256" key="1">
    <source>
        <dbReference type="SAM" id="SignalP"/>
    </source>
</evidence>
<dbReference type="Proteomes" id="UP000646548">
    <property type="component" value="Unassembled WGS sequence"/>
</dbReference>
<feature type="signal peptide" evidence="1">
    <location>
        <begin position="1"/>
        <end position="19"/>
    </location>
</feature>
<reference evidence="2" key="1">
    <citation type="journal article" name="BMC Genomics">
        <title>Long-read sequencing and de novo genome assembly of marine medaka (Oryzias melastigma).</title>
        <authorList>
            <person name="Liang P."/>
            <person name="Saqib H.S.A."/>
            <person name="Ni X."/>
            <person name="Shen Y."/>
        </authorList>
    </citation>
    <scope>NUCLEOTIDE SEQUENCE</scope>
    <source>
        <strain evidence="2">Bigg-433</strain>
    </source>
</reference>
<proteinExistence type="predicted"/>